<comment type="caution">
    <text evidence="1">The sequence shown here is derived from an EMBL/GenBank/DDBJ whole genome shotgun (WGS) entry which is preliminary data.</text>
</comment>
<reference evidence="2" key="1">
    <citation type="journal article" date="2019" name="Int. J. Syst. Evol. Microbiol.">
        <title>The Global Catalogue of Microorganisms (GCM) 10K type strain sequencing project: providing services to taxonomists for standard genome sequencing and annotation.</title>
        <authorList>
            <consortium name="The Broad Institute Genomics Platform"/>
            <consortium name="The Broad Institute Genome Sequencing Center for Infectious Disease"/>
            <person name="Wu L."/>
            <person name="Ma J."/>
        </authorList>
    </citation>
    <scope>NUCLEOTIDE SEQUENCE [LARGE SCALE GENOMIC DNA]</scope>
    <source>
        <strain evidence="2">JCM 3369</strain>
    </source>
</reference>
<evidence type="ECO:0000313" key="1">
    <source>
        <dbReference type="EMBL" id="MFC4554703.1"/>
    </source>
</evidence>
<dbReference type="Proteomes" id="UP001595955">
    <property type="component" value="Unassembled WGS sequence"/>
</dbReference>
<organism evidence="1 2">
    <name type="scientific">Georgenia faecalis</name>
    <dbReference type="NCBI Taxonomy" id="2483799"/>
    <lineage>
        <taxon>Bacteria</taxon>
        <taxon>Bacillati</taxon>
        <taxon>Actinomycetota</taxon>
        <taxon>Actinomycetes</taxon>
        <taxon>Micrococcales</taxon>
        <taxon>Bogoriellaceae</taxon>
        <taxon>Georgenia</taxon>
    </lineage>
</organism>
<dbReference type="RefSeq" id="WP_122825262.1">
    <property type="nucleotide sequence ID" value="NZ_CP033325.1"/>
</dbReference>
<keyword evidence="2" id="KW-1185">Reference proteome</keyword>
<gene>
    <name evidence="1" type="ORF">ACFO3F_05535</name>
</gene>
<sequence>MSDLAAARAAKTRLHAELRDDDDVVGIGLRRTADGYGLKVNVSRGTARDHVPSTVEGVDVRVDVVGQVRAQG</sequence>
<proteinExistence type="predicted"/>
<name>A0ABV9D8X2_9MICO</name>
<protein>
    <submittedName>
        <fullName evidence="1">Uncharacterized protein</fullName>
    </submittedName>
</protein>
<dbReference type="EMBL" id="JBHSGF010000003">
    <property type="protein sequence ID" value="MFC4554703.1"/>
    <property type="molecule type" value="Genomic_DNA"/>
</dbReference>
<accession>A0ABV9D8X2</accession>
<evidence type="ECO:0000313" key="2">
    <source>
        <dbReference type="Proteomes" id="UP001595955"/>
    </source>
</evidence>